<dbReference type="SMART" id="SM00066">
    <property type="entry name" value="GAL4"/>
    <property type="match status" value="1"/>
</dbReference>
<evidence type="ECO:0000256" key="2">
    <source>
        <dbReference type="ARBA" id="ARBA00022833"/>
    </source>
</evidence>
<dbReference type="AlphaFoldDB" id="A0AAN6XUA0"/>
<dbReference type="Gene3D" id="4.10.240.10">
    <property type="entry name" value="Zn(2)-C6 fungal-type DNA-binding domain"/>
    <property type="match status" value="1"/>
</dbReference>
<feature type="compositionally biased region" description="Low complexity" evidence="7">
    <location>
        <begin position="484"/>
        <end position="498"/>
    </location>
</feature>
<comment type="caution">
    <text evidence="9">The sequence shown here is derived from an EMBL/GenBank/DDBJ whole genome shotgun (WGS) entry which is preliminary data.</text>
</comment>
<reference evidence="9" key="2">
    <citation type="submission" date="2023-05" db="EMBL/GenBank/DDBJ databases">
        <authorList>
            <consortium name="Lawrence Berkeley National Laboratory"/>
            <person name="Steindorff A."/>
            <person name="Hensen N."/>
            <person name="Bonometti L."/>
            <person name="Westerberg I."/>
            <person name="Brannstrom I.O."/>
            <person name="Guillou S."/>
            <person name="Cros-Aarteil S."/>
            <person name="Calhoun S."/>
            <person name="Haridas S."/>
            <person name="Kuo A."/>
            <person name="Mondo S."/>
            <person name="Pangilinan J."/>
            <person name="Riley R."/>
            <person name="Labutti K."/>
            <person name="Andreopoulos B."/>
            <person name="Lipzen A."/>
            <person name="Chen C."/>
            <person name="Yanf M."/>
            <person name="Daum C."/>
            <person name="Ng V."/>
            <person name="Clum A."/>
            <person name="Ohm R."/>
            <person name="Martin F."/>
            <person name="Silar P."/>
            <person name="Natvig D."/>
            <person name="Lalanne C."/>
            <person name="Gautier V."/>
            <person name="Ament-Velasquez S.L."/>
            <person name="Kruys A."/>
            <person name="Hutchinson M.I."/>
            <person name="Powell A.J."/>
            <person name="Barry K."/>
            <person name="Miller A.N."/>
            <person name="Grigoriev I.V."/>
            <person name="Debuchy R."/>
            <person name="Gladieux P."/>
            <person name="Thoren M.H."/>
            <person name="Johannesson H."/>
        </authorList>
    </citation>
    <scope>NUCLEOTIDE SEQUENCE</scope>
    <source>
        <strain evidence="9">PSN293</strain>
    </source>
</reference>
<dbReference type="GO" id="GO:0000981">
    <property type="term" value="F:DNA-binding transcription factor activity, RNA polymerase II-specific"/>
    <property type="evidence" value="ECO:0007669"/>
    <property type="project" value="InterPro"/>
</dbReference>
<dbReference type="InterPro" id="IPR001138">
    <property type="entry name" value="Zn2Cys6_DnaBD"/>
</dbReference>
<feature type="domain" description="Zn(2)-C6 fungal-type" evidence="8">
    <location>
        <begin position="12"/>
        <end position="42"/>
    </location>
</feature>
<reference evidence="9" key="1">
    <citation type="journal article" date="2023" name="Mol. Phylogenet. Evol.">
        <title>Genome-scale phylogeny and comparative genomics of the fungal order Sordariales.</title>
        <authorList>
            <person name="Hensen N."/>
            <person name="Bonometti L."/>
            <person name="Westerberg I."/>
            <person name="Brannstrom I.O."/>
            <person name="Guillou S."/>
            <person name="Cros-Aarteil S."/>
            <person name="Calhoun S."/>
            <person name="Haridas S."/>
            <person name="Kuo A."/>
            <person name="Mondo S."/>
            <person name="Pangilinan J."/>
            <person name="Riley R."/>
            <person name="LaButti K."/>
            <person name="Andreopoulos B."/>
            <person name="Lipzen A."/>
            <person name="Chen C."/>
            <person name="Yan M."/>
            <person name="Daum C."/>
            <person name="Ng V."/>
            <person name="Clum A."/>
            <person name="Steindorff A."/>
            <person name="Ohm R.A."/>
            <person name="Martin F."/>
            <person name="Silar P."/>
            <person name="Natvig D.O."/>
            <person name="Lalanne C."/>
            <person name="Gautier V."/>
            <person name="Ament-Velasquez S.L."/>
            <person name="Kruys A."/>
            <person name="Hutchinson M.I."/>
            <person name="Powell A.J."/>
            <person name="Barry K."/>
            <person name="Miller A.N."/>
            <person name="Grigoriev I.V."/>
            <person name="Debuchy R."/>
            <person name="Gladieux P."/>
            <person name="Hiltunen Thoren M."/>
            <person name="Johannesson H."/>
        </authorList>
    </citation>
    <scope>NUCLEOTIDE SEQUENCE</scope>
    <source>
        <strain evidence="9">PSN293</strain>
    </source>
</reference>
<dbReference type="PANTHER" id="PTHR37534">
    <property type="entry name" value="TRANSCRIPTIONAL ACTIVATOR PROTEIN UGA3"/>
    <property type="match status" value="1"/>
</dbReference>
<dbReference type="EMBL" id="MU858364">
    <property type="protein sequence ID" value="KAK4206700.1"/>
    <property type="molecule type" value="Genomic_DNA"/>
</dbReference>
<evidence type="ECO:0000313" key="9">
    <source>
        <dbReference type="EMBL" id="KAK4206700.1"/>
    </source>
</evidence>
<name>A0AAN6XUA0_9PEZI</name>
<keyword evidence="4" id="KW-0238">DNA-binding</keyword>
<keyword evidence="2" id="KW-0862">Zinc</keyword>
<feature type="compositionally biased region" description="Low complexity" evidence="7">
    <location>
        <begin position="506"/>
        <end position="515"/>
    </location>
</feature>
<keyword evidence="3" id="KW-0805">Transcription regulation</keyword>
<feature type="region of interest" description="Disordered" evidence="7">
    <location>
        <begin position="112"/>
        <end position="138"/>
    </location>
</feature>
<proteinExistence type="predicted"/>
<evidence type="ECO:0000256" key="7">
    <source>
        <dbReference type="SAM" id="MobiDB-lite"/>
    </source>
</evidence>
<keyword evidence="6" id="KW-0539">Nucleus</keyword>
<protein>
    <submittedName>
        <fullName evidence="9">Fungal-specific transcription factor domain-containing protein</fullName>
    </submittedName>
</protein>
<keyword evidence="10" id="KW-1185">Reference proteome</keyword>
<evidence type="ECO:0000256" key="1">
    <source>
        <dbReference type="ARBA" id="ARBA00004123"/>
    </source>
</evidence>
<feature type="region of interest" description="Disordered" evidence="7">
    <location>
        <begin position="483"/>
        <end position="526"/>
    </location>
</feature>
<evidence type="ECO:0000259" key="8">
    <source>
        <dbReference type="PROSITE" id="PS50048"/>
    </source>
</evidence>
<dbReference type="GO" id="GO:0008270">
    <property type="term" value="F:zinc ion binding"/>
    <property type="evidence" value="ECO:0007669"/>
    <property type="project" value="InterPro"/>
</dbReference>
<evidence type="ECO:0000256" key="3">
    <source>
        <dbReference type="ARBA" id="ARBA00023015"/>
    </source>
</evidence>
<dbReference type="InterPro" id="IPR021858">
    <property type="entry name" value="Fun_TF"/>
</dbReference>
<dbReference type="GO" id="GO:0045944">
    <property type="term" value="P:positive regulation of transcription by RNA polymerase II"/>
    <property type="evidence" value="ECO:0007669"/>
    <property type="project" value="TreeGrafter"/>
</dbReference>
<gene>
    <name evidence="9" type="ORF">QBC37DRAFT_457999</name>
</gene>
<dbReference type="PANTHER" id="PTHR37534:SF26">
    <property type="entry name" value="TRANSCRIPTION FACTOR, PUTATIVE-RELATED"/>
    <property type="match status" value="1"/>
</dbReference>
<dbReference type="CDD" id="cd00067">
    <property type="entry name" value="GAL4"/>
    <property type="match status" value="1"/>
</dbReference>
<evidence type="ECO:0000256" key="6">
    <source>
        <dbReference type="ARBA" id="ARBA00023242"/>
    </source>
</evidence>
<keyword evidence="5" id="KW-0804">Transcription</keyword>
<dbReference type="Pfam" id="PF00172">
    <property type="entry name" value="Zn_clus"/>
    <property type="match status" value="1"/>
</dbReference>
<dbReference type="PROSITE" id="PS00463">
    <property type="entry name" value="ZN2_CY6_FUNGAL_1"/>
    <property type="match status" value="1"/>
</dbReference>
<dbReference type="GO" id="GO:0000976">
    <property type="term" value="F:transcription cis-regulatory region binding"/>
    <property type="evidence" value="ECO:0007669"/>
    <property type="project" value="TreeGrafter"/>
</dbReference>
<evidence type="ECO:0000256" key="5">
    <source>
        <dbReference type="ARBA" id="ARBA00023163"/>
    </source>
</evidence>
<accession>A0AAN6XUA0</accession>
<sequence>MRVMARSRSLVGCWTCRLRRKKCDEGRPVCVNCSALEIECFFDDAKPEWMDGGKKQRERAEWLKLEVKRLASSRRERRFMRGLENLGEERTETAGGEDEVMVDVDEDANQTRPFSADSSVFGHGSGSGGRSATTGTAATATTAATSPLLFDTGGGASFIWPQLEENDMGFMMLYLDFVFPFLFPFYRPPFLHAGRGWLLTLLMRNKSLLHGALGVASHFWTVITCSPAAQTGTGDPLVIHQSCQRRTCEEMQKQQELLLQELQRDMQGILLRGGIKDHPVESSRVLASIVQMLTFEVAVANAGNWQMHLDAAVEVFGSLMGHCMFLPDGLRDDEEQDDDPYSRVLVQLGRPPSVHTVHNRPWSSDQAAFRFFTACLLFYDTLASTSLDRPPKLQKFHSKLLLPISAGAGEEGEQRYPTPHINLAEFLGVQNWVIISMGKISALSSWKKSQLAKGQLSITQLVSRANEIETCLRQKMADLNLFLPTSSTPSSSGQATSPSPGPMTPSTPSTNTSNSAHGIPLPCPTNNPINPNPLALDPLSIYLDPSIQNQHSATLGNMMGLGDLNFYKTHDPTSTGTTYVFAQGTLTYLYLVANGYQPLAPEIRGSVALTLSMLKALPTRTCVRTVIWPFTITGCLALEEEQDSFGDFVERMGRVGELGSVKKALGVMRGVWDWRKEHGGNMKKEFDLGEMFSGGLGGETGTEKGKPVLLV</sequence>
<evidence type="ECO:0000313" key="10">
    <source>
        <dbReference type="Proteomes" id="UP001301769"/>
    </source>
</evidence>
<dbReference type="GO" id="GO:0005634">
    <property type="term" value="C:nucleus"/>
    <property type="evidence" value="ECO:0007669"/>
    <property type="project" value="UniProtKB-SubCell"/>
</dbReference>
<organism evidence="9 10">
    <name type="scientific">Rhypophila decipiens</name>
    <dbReference type="NCBI Taxonomy" id="261697"/>
    <lineage>
        <taxon>Eukaryota</taxon>
        <taxon>Fungi</taxon>
        <taxon>Dikarya</taxon>
        <taxon>Ascomycota</taxon>
        <taxon>Pezizomycotina</taxon>
        <taxon>Sordariomycetes</taxon>
        <taxon>Sordariomycetidae</taxon>
        <taxon>Sordariales</taxon>
        <taxon>Naviculisporaceae</taxon>
        <taxon>Rhypophila</taxon>
    </lineage>
</organism>
<evidence type="ECO:0000256" key="4">
    <source>
        <dbReference type="ARBA" id="ARBA00023125"/>
    </source>
</evidence>
<dbReference type="InterPro" id="IPR036864">
    <property type="entry name" value="Zn2-C6_fun-type_DNA-bd_sf"/>
</dbReference>
<dbReference type="SUPFAM" id="SSF57701">
    <property type="entry name" value="Zn2/Cys6 DNA-binding domain"/>
    <property type="match status" value="1"/>
</dbReference>
<dbReference type="Proteomes" id="UP001301769">
    <property type="component" value="Unassembled WGS sequence"/>
</dbReference>
<dbReference type="Pfam" id="PF11951">
    <property type="entry name" value="Fungal_trans_2"/>
    <property type="match status" value="2"/>
</dbReference>
<comment type="subcellular location">
    <subcellularLocation>
        <location evidence="1">Nucleus</location>
    </subcellularLocation>
</comment>
<dbReference type="PROSITE" id="PS50048">
    <property type="entry name" value="ZN2_CY6_FUNGAL_2"/>
    <property type="match status" value="1"/>
</dbReference>